<comment type="catalytic activity">
    <reaction evidence="9">
        <text>L-aspartate(in) + succinate(out) = L-aspartate(out) + succinate(in)</text>
        <dbReference type="Rhea" id="RHEA:29343"/>
        <dbReference type="ChEBI" id="CHEBI:29991"/>
        <dbReference type="ChEBI" id="CHEBI:30031"/>
    </reaction>
    <physiologicalReaction direction="right-to-left" evidence="9">
        <dbReference type="Rhea" id="RHEA:29345"/>
    </physiologicalReaction>
</comment>
<evidence type="ECO:0000256" key="5">
    <source>
        <dbReference type="ARBA" id="ARBA00022519"/>
    </source>
</evidence>
<dbReference type="Proteomes" id="UP000019194">
    <property type="component" value="Unassembled WGS sequence"/>
</dbReference>
<dbReference type="PANTHER" id="PTHR36106:SF2">
    <property type="entry name" value="C4-DICARBOXYLATE TRANSPORTER DCUA"/>
    <property type="match status" value="1"/>
</dbReference>
<evidence type="ECO:0000313" key="15">
    <source>
        <dbReference type="EMBL" id="CDL39589.1"/>
    </source>
</evidence>
<evidence type="ECO:0000256" key="1">
    <source>
        <dbReference type="ARBA" id="ARBA00004429"/>
    </source>
</evidence>
<comment type="catalytic activity">
    <reaction evidence="11">
        <text>fumarate(in) + succinate(out) = fumarate(out) + succinate(in)</text>
        <dbReference type="Rhea" id="RHEA:29323"/>
        <dbReference type="ChEBI" id="CHEBI:29806"/>
        <dbReference type="ChEBI" id="CHEBI:30031"/>
    </reaction>
    <physiologicalReaction direction="right-to-left" evidence="11">
        <dbReference type="Rhea" id="RHEA:29325"/>
    </physiologicalReaction>
</comment>
<keyword evidence="5" id="KW-0997">Cell inner membrane</keyword>
<dbReference type="GO" id="GO:0005886">
    <property type="term" value="C:plasma membrane"/>
    <property type="evidence" value="ECO:0007669"/>
    <property type="project" value="UniProtKB-SubCell"/>
</dbReference>
<evidence type="ECO:0000256" key="6">
    <source>
        <dbReference type="ARBA" id="ARBA00022692"/>
    </source>
</evidence>
<evidence type="ECO:0000256" key="12">
    <source>
        <dbReference type="ARBA" id="ARBA00036117"/>
    </source>
</evidence>
<keyword evidence="3" id="KW-0813">Transport</keyword>
<comment type="catalytic activity">
    <reaction evidence="10">
        <text>(S)-malate(in) + succinate(out) = (S)-malate(out) + succinate(in)</text>
        <dbReference type="Rhea" id="RHEA:29327"/>
        <dbReference type="ChEBI" id="CHEBI:15589"/>
        <dbReference type="ChEBI" id="CHEBI:30031"/>
    </reaction>
    <physiologicalReaction direction="right-to-left" evidence="10">
        <dbReference type="Rhea" id="RHEA:29329"/>
    </physiologicalReaction>
</comment>
<protein>
    <recommendedName>
        <fullName evidence="13">C4-dicarboxylate transporter DcuA</fullName>
    </recommendedName>
</protein>
<evidence type="ECO:0000256" key="14">
    <source>
        <dbReference type="SAM" id="Phobius"/>
    </source>
</evidence>
<evidence type="ECO:0000256" key="3">
    <source>
        <dbReference type="ARBA" id="ARBA00022448"/>
    </source>
</evidence>
<sequence length="81" mass="8155">MIVLELIIVLLAIFLGARLGGIGIGFAGGLGVLVLAAIGVKPGNIPFDVISIIMAVIAAISAMQIAGGLDYLVHQTEKTAA</sequence>
<organism evidence="15 16">
    <name type="scientific">Citrobacter freundii</name>
    <dbReference type="NCBI Taxonomy" id="546"/>
    <lineage>
        <taxon>Bacteria</taxon>
        <taxon>Pseudomonadati</taxon>
        <taxon>Pseudomonadota</taxon>
        <taxon>Gammaproteobacteria</taxon>
        <taxon>Enterobacterales</taxon>
        <taxon>Enterobacteriaceae</taxon>
        <taxon>Citrobacter</taxon>
        <taxon>Citrobacter freundii complex</taxon>
    </lineage>
</organism>
<keyword evidence="7 14" id="KW-1133">Transmembrane helix</keyword>
<evidence type="ECO:0000256" key="2">
    <source>
        <dbReference type="ARBA" id="ARBA00006413"/>
    </source>
</evidence>
<feature type="transmembrane region" description="Helical" evidence="14">
    <location>
        <begin position="6"/>
        <end position="38"/>
    </location>
</feature>
<dbReference type="Pfam" id="PF03605">
    <property type="entry name" value="DcuA_DcuB"/>
    <property type="match status" value="1"/>
</dbReference>
<dbReference type="AlphaFoldDB" id="A0A7G2IUR1"/>
<comment type="catalytic activity">
    <reaction evidence="12">
        <text>fumarate(in) + L-aspartate(out) = fumarate(out) + L-aspartate(in)</text>
        <dbReference type="Rhea" id="RHEA:72459"/>
        <dbReference type="ChEBI" id="CHEBI:29806"/>
        <dbReference type="ChEBI" id="CHEBI:29991"/>
    </reaction>
    <physiologicalReaction direction="left-to-right" evidence="12">
        <dbReference type="Rhea" id="RHEA:72460"/>
    </physiologicalReaction>
</comment>
<evidence type="ECO:0000256" key="4">
    <source>
        <dbReference type="ARBA" id="ARBA00022475"/>
    </source>
</evidence>
<comment type="subcellular location">
    <subcellularLocation>
        <location evidence="1">Cell inner membrane</location>
        <topology evidence="1">Multi-pass membrane protein</topology>
    </subcellularLocation>
</comment>
<evidence type="ECO:0000256" key="9">
    <source>
        <dbReference type="ARBA" id="ARBA00034237"/>
    </source>
</evidence>
<keyword evidence="6 14" id="KW-0812">Transmembrane</keyword>
<evidence type="ECO:0000256" key="8">
    <source>
        <dbReference type="ARBA" id="ARBA00023136"/>
    </source>
</evidence>
<dbReference type="EMBL" id="CBWP010000061">
    <property type="protein sequence ID" value="CDL39589.1"/>
    <property type="molecule type" value="Genomic_DNA"/>
</dbReference>
<evidence type="ECO:0000256" key="13">
    <source>
        <dbReference type="ARBA" id="ARBA00039380"/>
    </source>
</evidence>
<accession>A0A7G2IUR1</accession>
<evidence type="ECO:0000313" key="16">
    <source>
        <dbReference type="Proteomes" id="UP000019194"/>
    </source>
</evidence>
<reference evidence="15 16" key="1">
    <citation type="submission" date="2013-10" db="EMBL/GenBank/DDBJ databases">
        <title>Antibiotic resistance diversity of beta-lactamase producers in the General Hospital Vienna.</title>
        <authorList>
            <person name="Barisic I."/>
            <person name="Mitteregger D."/>
            <person name="Hirschl A.M."/>
            <person name="Noehammer C."/>
            <person name="Wiesinger-Mayr H."/>
        </authorList>
    </citation>
    <scope>NUCLEOTIDE SEQUENCE [LARGE SCALE GENOMIC DNA]</scope>
    <source>
        <strain evidence="15 16">ISC11</strain>
    </source>
</reference>
<proteinExistence type="inferred from homology"/>
<feature type="transmembrane region" description="Helical" evidence="14">
    <location>
        <begin position="45"/>
        <end position="66"/>
    </location>
</feature>
<keyword evidence="8 14" id="KW-0472">Membrane</keyword>
<evidence type="ECO:0000256" key="10">
    <source>
        <dbReference type="ARBA" id="ARBA00034284"/>
    </source>
</evidence>
<dbReference type="PANTHER" id="PTHR36106">
    <property type="entry name" value="ANAEROBIC C4-DICARBOXYLATE TRANSPORTER DCUB"/>
    <property type="match status" value="1"/>
</dbReference>
<comment type="caution">
    <text evidence="15">The sequence shown here is derived from an EMBL/GenBank/DDBJ whole genome shotgun (WGS) entry which is preliminary data.</text>
</comment>
<dbReference type="InterPro" id="IPR004668">
    <property type="entry name" value="Anaer_Dcu_memb_transpt"/>
</dbReference>
<evidence type="ECO:0000256" key="7">
    <source>
        <dbReference type="ARBA" id="ARBA00022989"/>
    </source>
</evidence>
<comment type="similarity">
    <text evidence="2">Belongs to the DcuA/DcuB transporter (TC 2.A.13.1) family.</text>
</comment>
<keyword evidence="4" id="KW-1003">Cell membrane</keyword>
<evidence type="ECO:0000256" key="11">
    <source>
        <dbReference type="ARBA" id="ARBA00034287"/>
    </source>
</evidence>
<name>A0A7G2IUR1_CITFR</name>
<dbReference type="GO" id="GO:0015556">
    <property type="term" value="F:C4-dicarboxylate transmembrane transporter activity"/>
    <property type="evidence" value="ECO:0007669"/>
    <property type="project" value="InterPro"/>
</dbReference>